<evidence type="ECO:0000256" key="1">
    <source>
        <dbReference type="SAM" id="MobiDB-lite"/>
    </source>
</evidence>
<proteinExistence type="predicted"/>
<dbReference type="AlphaFoldDB" id="A0A2P2SWP2"/>
<dbReference type="STRING" id="342668.A0A2P2SWP2"/>
<dbReference type="GO" id="GO:0003729">
    <property type="term" value="F:mRNA binding"/>
    <property type="evidence" value="ECO:0007669"/>
    <property type="project" value="InterPro"/>
</dbReference>
<dbReference type="Pfam" id="PF10309">
    <property type="entry name" value="NCBP3"/>
    <property type="match status" value="1"/>
</dbReference>
<dbReference type="RefSeq" id="XP_018134978.1">
    <property type="nucleotide sequence ID" value="XM_018270475.2"/>
</dbReference>
<feature type="region of interest" description="Disordered" evidence="1">
    <location>
        <begin position="152"/>
        <end position="316"/>
    </location>
</feature>
<dbReference type="GO" id="GO:0005634">
    <property type="term" value="C:nucleus"/>
    <property type="evidence" value="ECO:0007669"/>
    <property type="project" value="TreeGrafter"/>
</dbReference>
<dbReference type="InterPro" id="IPR019416">
    <property type="entry name" value="NCBP3"/>
</dbReference>
<reference evidence="2 3" key="1">
    <citation type="submission" date="2016-03" db="EMBL/GenBank/DDBJ databases">
        <title>Comparative genomics of Pseudogymnoascus destructans, the fungus causing white-nose syndrome of bats.</title>
        <authorList>
            <person name="Palmer J.M."/>
            <person name="Drees K.P."/>
            <person name="Foster J.T."/>
            <person name="Lindner D.L."/>
        </authorList>
    </citation>
    <scope>NUCLEOTIDE SEQUENCE [LARGE SCALE GENOMIC DNA]</scope>
    <source>
        <strain evidence="2 3">UAMH 10579</strain>
    </source>
</reference>
<reference evidence="3" key="2">
    <citation type="journal article" date="2018" name="Nat. Commun.">
        <title>Extreme sensitivity to ultraviolet light in the fungal pathogen causing white-nose syndrome of bats.</title>
        <authorList>
            <person name="Palmer J.M."/>
            <person name="Drees K.P."/>
            <person name="Foster J.T."/>
            <person name="Lindner D.L."/>
        </authorList>
    </citation>
    <scope>NUCLEOTIDE SEQUENCE [LARGE SCALE GENOMIC DNA]</scope>
    <source>
        <strain evidence="3">UAMH 10579</strain>
    </source>
</reference>
<dbReference type="PANTHER" id="PTHR16291:SF0">
    <property type="entry name" value="NUCLEAR CAP-BINDING PROTEIN SUBUNIT 3"/>
    <property type="match status" value="1"/>
</dbReference>
<evidence type="ECO:0000313" key="2">
    <source>
        <dbReference type="EMBL" id="OBU01246.1"/>
    </source>
</evidence>
<name>A0A2P2SWP2_9PEZI</name>
<feature type="compositionally biased region" description="Low complexity" evidence="1">
    <location>
        <begin position="269"/>
        <end position="281"/>
    </location>
</feature>
<dbReference type="PANTHER" id="PTHR16291">
    <property type="entry name" value="NUCLEAR CAP-BINDING PROTEIN SUBUNIT 3"/>
    <property type="match status" value="1"/>
</dbReference>
<feature type="region of interest" description="Disordered" evidence="1">
    <location>
        <begin position="365"/>
        <end position="393"/>
    </location>
</feature>
<feature type="region of interest" description="Disordered" evidence="1">
    <location>
        <begin position="423"/>
        <end position="458"/>
    </location>
</feature>
<feature type="compositionally biased region" description="Basic and acidic residues" evidence="1">
    <location>
        <begin position="438"/>
        <end position="458"/>
    </location>
</feature>
<dbReference type="GO" id="GO:0000340">
    <property type="term" value="F:RNA 7-methylguanosine cap binding"/>
    <property type="evidence" value="ECO:0007669"/>
    <property type="project" value="InterPro"/>
</dbReference>
<dbReference type="EMBL" id="KV460207">
    <property type="protein sequence ID" value="OBU01246.1"/>
    <property type="molecule type" value="Genomic_DNA"/>
</dbReference>
<accession>A0A2P2SWP2</accession>
<feature type="compositionally biased region" description="Acidic residues" evidence="1">
    <location>
        <begin position="216"/>
        <end position="225"/>
    </location>
</feature>
<feature type="compositionally biased region" description="Basic and acidic residues" evidence="1">
    <location>
        <begin position="152"/>
        <end position="215"/>
    </location>
</feature>
<dbReference type="Proteomes" id="UP000091956">
    <property type="component" value="Unassembled WGS sequence"/>
</dbReference>
<gene>
    <name evidence="2" type="ORF">VE01_00947</name>
</gene>
<dbReference type="GeneID" id="28834333"/>
<dbReference type="OrthoDB" id="422106at2759"/>
<organism evidence="2 3">
    <name type="scientific">Pseudogymnoascus verrucosus</name>
    <dbReference type="NCBI Taxonomy" id="342668"/>
    <lineage>
        <taxon>Eukaryota</taxon>
        <taxon>Fungi</taxon>
        <taxon>Dikarya</taxon>
        <taxon>Ascomycota</taxon>
        <taxon>Pezizomycotina</taxon>
        <taxon>Leotiomycetes</taxon>
        <taxon>Thelebolales</taxon>
        <taxon>Thelebolaceae</taxon>
        <taxon>Pseudogymnoascus</taxon>
    </lineage>
</organism>
<keyword evidence="3" id="KW-1185">Reference proteome</keyword>
<evidence type="ECO:0000313" key="3">
    <source>
        <dbReference type="Proteomes" id="UP000091956"/>
    </source>
</evidence>
<sequence>MATDMDIDMGLDMDIGQEYSNLDIEQDTQGFNQIELHPDLSAAPISTDPTDSDLAVVTPHKIHLRGLDDLTTKDIKSFAEEYSAGQPLERVEWIDDTSANIIYQSAEAASAALQAFVATDQLPAAHSTLDMLAAKPFPNFPNTRLMVRLAVEGDKKQPGARERSRFYLLNPEHEPQERRPRDDRGRRDDGRNRSRRDNYRRRDYDDREPRRRNDDFDASMYDDEPSPPRGSREPESESGTTSSGYRSQRSQRVRFAGVGKELFPEKISSRSNGRLRNRSASPMRDNEGDLILDARPAGGRDGRARSANDGGANRRKAQLIKERLRASASDPLELFPRKAGSRAGGNNAADSTADLFAHKLRIPMLDGASDRPSGKPDLMSRISRPGASDADTQASFKIKGTARQPVQEGFSIKGMAASGQEHRELFPGKTGGNAGKELFADRLEGRGGRRQRAEDTFR</sequence>
<protein>
    <submittedName>
        <fullName evidence="2">Uncharacterized protein</fullName>
    </submittedName>
</protein>